<keyword evidence="2" id="KW-1185">Reference proteome</keyword>
<reference evidence="2" key="1">
    <citation type="submission" date="2014-09" db="EMBL/GenBank/DDBJ databases">
        <authorList>
            <person name="Mudge J."/>
            <person name="Ramaraj T."/>
            <person name="Lindquist I.E."/>
            <person name="Bharti A.K."/>
            <person name="Sundararajan A."/>
            <person name="Cameron C.T."/>
            <person name="Woodward J.E."/>
            <person name="May G.D."/>
            <person name="Brubaker C."/>
            <person name="Broadhvest J."/>
            <person name="Wilkins T.A."/>
        </authorList>
    </citation>
    <scope>NUCLEOTIDE SEQUENCE</scope>
    <source>
        <strain evidence="2">cv. AKA8401</strain>
    </source>
</reference>
<name>A0A0B0PP84_GOSAR</name>
<proteinExistence type="predicted"/>
<dbReference type="EMBL" id="KN431711">
    <property type="protein sequence ID" value="KHG25226.1"/>
    <property type="molecule type" value="Genomic_DNA"/>
</dbReference>
<protein>
    <submittedName>
        <fullName evidence="1">Uncharacterized protein</fullName>
    </submittedName>
</protein>
<organism evidence="1 2">
    <name type="scientific">Gossypium arboreum</name>
    <name type="common">Tree cotton</name>
    <name type="synonym">Gossypium nanking</name>
    <dbReference type="NCBI Taxonomy" id="29729"/>
    <lineage>
        <taxon>Eukaryota</taxon>
        <taxon>Viridiplantae</taxon>
        <taxon>Streptophyta</taxon>
        <taxon>Embryophyta</taxon>
        <taxon>Tracheophyta</taxon>
        <taxon>Spermatophyta</taxon>
        <taxon>Magnoliopsida</taxon>
        <taxon>eudicotyledons</taxon>
        <taxon>Gunneridae</taxon>
        <taxon>Pentapetalae</taxon>
        <taxon>rosids</taxon>
        <taxon>malvids</taxon>
        <taxon>Malvales</taxon>
        <taxon>Malvaceae</taxon>
        <taxon>Malvoideae</taxon>
        <taxon>Gossypium</taxon>
    </lineage>
</organism>
<accession>A0A0B0PP84</accession>
<dbReference type="Proteomes" id="UP000032142">
    <property type="component" value="Unassembled WGS sequence"/>
</dbReference>
<gene>
    <name evidence="1" type="ORF">F383_31840</name>
</gene>
<evidence type="ECO:0000313" key="1">
    <source>
        <dbReference type="EMBL" id="KHG25226.1"/>
    </source>
</evidence>
<sequence length="12" mass="1419">MDLAWMGNLIRV</sequence>
<evidence type="ECO:0000313" key="2">
    <source>
        <dbReference type="Proteomes" id="UP000032142"/>
    </source>
</evidence>